<keyword evidence="4" id="KW-1185">Reference proteome</keyword>
<dbReference type="RefSeq" id="WP_007572800.1">
    <property type="nucleotide sequence ID" value="NZ_AGUD01000089.1"/>
</dbReference>
<evidence type="ECO:0000313" key="3">
    <source>
        <dbReference type="EMBL" id="EHN11598.1"/>
    </source>
</evidence>
<dbReference type="Proteomes" id="UP000005143">
    <property type="component" value="Unassembled WGS sequence"/>
</dbReference>
<dbReference type="OrthoDB" id="9830389at2"/>
<proteinExistence type="predicted"/>
<dbReference type="EMBL" id="AGUD01000089">
    <property type="protein sequence ID" value="EHN11598.1"/>
    <property type="molecule type" value="Genomic_DNA"/>
</dbReference>
<comment type="caution">
    <text evidence="3">The sequence shown here is derived from an EMBL/GenBank/DDBJ whole genome shotgun (WGS) entry which is preliminary data.</text>
</comment>
<organism evidence="3 4">
    <name type="scientific">Patulibacter medicamentivorans</name>
    <dbReference type="NCBI Taxonomy" id="1097667"/>
    <lineage>
        <taxon>Bacteria</taxon>
        <taxon>Bacillati</taxon>
        <taxon>Actinomycetota</taxon>
        <taxon>Thermoleophilia</taxon>
        <taxon>Solirubrobacterales</taxon>
        <taxon>Patulibacteraceae</taxon>
        <taxon>Patulibacter</taxon>
    </lineage>
</organism>
<gene>
    <name evidence="3" type="ORF">PAI11_15230</name>
</gene>
<reference evidence="3 4" key="1">
    <citation type="journal article" date="2013" name="Biodegradation">
        <title>Quantitative proteomic analysis of ibuprofen-degrading Patulibacter sp. strain I11.</title>
        <authorList>
            <person name="Almeida B."/>
            <person name="Kjeldal H."/>
            <person name="Lolas I."/>
            <person name="Knudsen A.D."/>
            <person name="Carvalho G."/>
            <person name="Nielsen K.L."/>
            <person name="Barreto Crespo M.T."/>
            <person name="Stensballe A."/>
            <person name="Nielsen J.L."/>
        </authorList>
    </citation>
    <scope>NUCLEOTIDE SEQUENCE [LARGE SCALE GENOMIC DNA]</scope>
    <source>
        <strain evidence="3 4">I11</strain>
    </source>
</reference>
<feature type="chain" id="PRO_5003532059" evidence="2">
    <location>
        <begin position="28"/>
        <end position="228"/>
    </location>
</feature>
<feature type="signal peptide" evidence="2">
    <location>
        <begin position="1"/>
        <end position="27"/>
    </location>
</feature>
<sequence>MNASARIVGLAAAVATVATLGISTASAQTVDPPDQIVTPGSLTAPDGSRNANQNSCHFNLKSQKRVKGEDLTVDYTLQCALPINAYAVSVSADGPEPVSVFESEIFAQKKTGETLPDQAFGCFGDLPGWGFSCSGTYGGAYAVIPGKFDLDVPAAVTNLRQIPSLKVTVTAIRWTGSPDGKGGFKKNADGSPTIVGALSGPFKGKIRDPKLKKVAKKKAVKAKARAAR</sequence>
<evidence type="ECO:0000256" key="2">
    <source>
        <dbReference type="SAM" id="SignalP"/>
    </source>
</evidence>
<keyword evidence="2" id="KW-0732">Signal</keyword>
<evidence type="ECO:0000256" key="1">
    <source>
        <dbReference type="SAM" id="MobiDB-lite"/>
    </source>
</evidence>
<dbReference type="AlphaFoldDB" id="H0E3Z7"/>
<evidence type="ECO:0000313" key="4">
    <source>
        <dbReference type="Proteomes" id="UP000005143"/>
    </source>
</evidence>
<feature type="region of interest" description="Disordered" evidence="1">
    <location>
        <begin position="29"/>
        <end position="55"/>
    </location>
</feature>
<accession>H0E3Z7</accession>
<name>H0E3Z7_9ACTN</name>
<protein>
    <submittedName>
        <fullName evidence="3">Uncharacterized protein</fullName>
    </submittedName>
</protein>